<evidence type="ECO:0000256" key="1">
    <source>
        <dbReference type="SAM" id="Phobius"/>
    </source>
</evidence>
<keyword evidence="1" id="KW-0472">Membrane</keyword>
<evidence type="ECO:0008006" key="4">
    <source>
        <dbReference type="Google" id="ProtNLM"/>
    </source>
</evidence>
<accession>A0A4Y7RX81</accession>
<keyword evidence="1" id="KW-1133">Transmembrane helix</keyword>
<comment type="caution">
    <text evidence="2">The sequence shown here is derived from an EMBL/GenBank/DDBJ whole genome shotgun (WGS) entry which is preliminary data.</text>
</comment>
<proteinExistence type="predicted"/>
<feature type="transmembrane region" description="Helical" evidence="1">
    <location>
        <begin position="6"/>
        <end position="24"/>
    </location>
</feature>
<dbReference type="NCBIfam" id="TIGR01673">
    <property type="entry name" value="holin_LLH"/>
    <property type="match status" value="1"/>
</dbReference>
<dbReference type="EMBL" id="QFFZ01000002">
    <property type="protein sequence ID" value="TEB13346.1"/>
    <property type="molecule type" value="Genomic_DNA"/>
</dbReference>
<dbReference type="InterPro" id="IPR010026">
    <property type="entry name" value="Phage_holin_LL-H"/>
</dbReference>
<protein>
    <recommendedName>
        <fullName evidence="4">LL-H family phage holin</fullName>
    </recommendedName>
</protein>
<keyword evidence="1" id="KW-0812">Transmembrane</keyword>
<dbReference type="Pfam" id="PF09682">
    <property type="entry name" value="Phage_holin_6_1"/>
    <property type="match status" value="1"/>
</dbReference>
<name>A0A4Y7RX81_9FIRM</name>
<dbReference type="OrthoDB" id="2381872at2"/>
<dbReference type="RefSeq" id="WP_134212143.1">
    <property type="nucleotide sequence ID" value="NZ_QFFZ01000002.1"/>
</dbReference>
<dbReference type="AlphaFoldDB" id="A0A4Y7RX81"/>
<gene>
    <name evidence="2" type="ORF">Pmgp_00240</name>
</gene>
<reference evidence="2 3" key="1">
    <citation type="journal article" date="2018" name="Environ. Microbiol.">
        <title>Novel energy conservation strategies and behaviour of Pelotomaculum schinkii driving syntrophic propionate catabolism.</title>
        <authorList>
            <person name="Hidalgo-Ahumada C.A.P."/>
            <person name="Nobu M.K."/>
            <person name="Narihiro T."/>
            <person name="Tamaki H."/>
            <person name="Liu W.T."/>
            <person name="Kamagata Y."/>
            <person name="Stams A.J.M."/>
            <person name="Imachi H."/>
            <person name="Sousa D.Z."/>
        </authorList>
    </citation>
    <scope>NUCLEOTIDE SEQUENCE [LARGE SCALE GENOMIC DNA]</scope>
    <source>
        <strain evidence="2 3">MGP</strain>
    </source>
</reference>
<evidence type="ECO:0000313" key="3">
    <source>
        <dbReference type="Proteomes" id="UP000297597"/>
    </source>
</evidence>
<organism evidence="2 3">
    <name type="scientific">Pelotomaculum propionicicum</name>
    <dbReference type="NCBI Taxonomy" id="258475"/>
    <lineage>
        <taxon>Bacteria</taxon>
        <taxon>Bacillati</taxon>
        <taxon>Bacillota</taxon>
        <taxon>Clostridia</taxon>
        <taxon>Eubacteriales</taxon>
        <taxon>Desulfotomaculaceae</taxon>
        <taxon>Pelotomaculum</taxon>
    </lineage>
</organism>
<evidence type="ECO:0000313" key="2">
    <source>
        <dbReference type="EMBL" id="TEB13346.1"/>
    </source>
</evidence>
<sequence>MQETINQYAIEIILAVLALLTVLVKGWLNTLKQKAEAYFEAKTTSEQRSVLALLGKEAFSFAETVYKELDGPAKLARAVEYVEQKAQEAGITVAAEEIRAVVEAAWLEDKRKEMPAIEAVQLETIKTAE</sequence>
<dbReference type="Proteomes" id="UP000297597">
    <property type="component" value="Unassembled WGS sequence"/>
</dbReference>
<keyword evidence="3" id="KW-1185">Reference proteome</keyword>